<organism evidence="5 6">
    <name type="scientific">Hydrogenibacillus schlegelii</name>
    <name type="common">Bacillus schlegelii</name>
    <dbReference type="NCBI Taxonomy" id="1484"/>
    <lineage>
        <taxon>Bacteria</taxon>
        <taxon>Bacillati</taxon>
        <taxon>Bacillota</taxon>
        <taxon>Bacilli</taxon>
        <taxon>Bacillales</taxon>
        <taxon>Bacillales Family X. Incertae Sedis</taxon>
        <taxon>Hydrogenibacillus</taxon>
    </lineage>
</organism>
<keyword evidence="2" id="KW-0547">Nucleotide-binding</keyword>
<name>A0A132N8P1_HYDSH</name>
<reference evidence="5 6" key="1">
    <citation type="submission" date="2015-09" db="EMBL/GenBank/DDBJ databases">
        <title>Draft genome sequence of Hydrogenibacillus schlegelii DSM 2000.</title>
        <authorList>
            <person name="Hemp J."/>
        </authorList>
    </citation>
    <scope>NUCLEOTIDE SEQUENCE [LARGE SCALE GENOMIC DNA]</scope>
    <source>
        <strain evidence="5 6">MA 48</strain>
    </source>
</reference>
<dbReference type="GO" id="GO:0016887">
    <property type="term" value="F:ATP hydrolysis activity"/>
    <property type="evidence" value="ECO:0007669"/>
    <property type="project" value="InterPro"/>
</dbReference>
<keyword evidence="6" id="KW-1185">Reference proteome</keyword>
<dbReference type="CDD" id="cd03255">
    <property type="entry name" value="ABC_MJ0796_LolCDE_FtsE"/>
    <property type="match status" value="1"/>
</dbReference>
<feature type="domain" description="ABC transporter" evidence="4">
    <location>
        <begin position="2"/>
        <end position="227"/>
    </location>
</feature>
<dbReference type="GO" id="GO:0005524">
    <property type="term" value="F:ATP binding"/>
    <property type="evidence" value="ECO:0007669"/>
    <property type="project" value="UniProtKB-KW"/>
</dbReference>
<dbReference type="Gene3D" id="3.40.50.300">
    <property type="entry name" value="P-loop containing nucleotide triphosphate hydrolases"/>
    <property type="match status" value="1"/>
</dbReference>
<dbReference type="InterPro" id="IPR015854">
    <property type="entry name" value="ABC_transpr_LolD-like"/>
</dbReference>
<protein>
    <recommendedName>
        <fullName evidence="4">ABC transporter domain-containing protein</fullName>
    </recommendedName>
</protein>
<dbReference type="PANTHER" id="PTHR24220">
    <property type="entry name" value="IMPORT ATP-BINDING PROTEIN"/>
    <property type="match status" value="1"/>
</dbReference>
<dbReference type="GO" id="GO:0005886">
    <property type="term" value="C:plasma membrane"/>
    <property type="evidence" value="ECO:0007669"/>
    <property type="project" value="TreeGrafter"/>
</dbReference>
<evidence type="ECO:0000256" key="2">
    <source>
        <dbReference type="ARBA" id="ARBA00022741"/>
    </source>
</evidence>
<dbReference type="EMBL" id="JXBB01000015">
    <property type="protein sequence ID" value="OAR04490.1"/>
    <property type="molecule type" value="Genomic_DNA"/>
</dbReference>
<dbReference type="SUPFAM" id="SSF52540">
    <property type="entry name" value="P-loop containing nucleoside triphosphate hydrolases"/>
    <property type="match status" value="1"/>
</dbReference>
<evidence type="ECO:0000313" key="6">
    <source>
        <dbReference type="Proteomes" id="UP000243024"/>
    </source>
</evidence>
<evidence type="ECO:0000256" key="3">
    <source>
        <dbReference type="ARBA" id="ARBA00022840"/>
    </source>
</evidence>
<dbReference type="InterPro" id="IPR003439">
    <property type="entry name" value="ABC_transporter-like_ATP-bd"/>
</dbReference>
<dbReference type="AlphaFoldDB" id="A0A132N8P1"/>
<gene>
    <name evidence="5" type="ORF">SA87_01860</name>
</gene>
<keyword evidence="1" id="KW-0813">Transport</keyword>
<dbReference type="InterPro" id="IPR027417">
    <property type="entry name" value="P-loop_NTPase"/>
</dbReference>
<dbReference type="RefSeq" id="WP_066200616.1">
    <property type="nucleotide sequence ID" value="NZ_JBDOQL010000169.1"/>
</dbReference>
<dbReference type="Proteomes" id="UP000243024">
    <property type="component" value="Unassembled WGS sequence"/>
</dbReference>
<dbReference type="SMART" id="SM00382">
    <property type="entry name" value="AAA"/>
    <property type="match status" value="1"/>
</dbReference>
<comment type="caution">
    <text evidence="5">The sequence shown here is derived from an EMBL/GenBank/DDBJ whole genome shotgun (WGS) entry which is preliminary data.</text>
</comment>
<accession>A0A132N8P1</accession>
<dbReference type="STRING" id="1484.SA87_01860"/>
<evidence type="ECO:0000256" key="1">
    <source>
        <dbReference type="ARBA" id="ARBA00022448"/>
    </source>
</evidence>
<evidence type="ECO:0000259" key="4">
    <source>
        <dbReference type="PROSITE" id="PS50893"/>
    </source>
</evidence>
<keyword evidence="3" id="KW-0067">ATP-binding</keyword>
<proteinExistence type="predicted"/>
<dbReference type="PROSITE" id="PS50893">
    <property type="entry name" value="ABC_TRANSPORTER_2"/>
    <property type="match status" value="1"/>
</dbReference>
<sequence length="230" mass="24712">MIEIVEVTHTYRVGKETIRVLEIPSLVVGPGERVAVVGPSGSGKSTLIQIIAGLTLPTTGRVIIDGVDIGALGESQRDRLRARRMGLIFQALNLLGGFTALENVLMAAKWSGIKNKFERLQAATALLHRLGLNDRMHVDVRRLSHGEKQRVAIARALVHQPSIVLADEPTASLDSVNKTVVLDELLALVREKGATLVFVTHDTTLLSAFTRVLTLGPGGVVSDRSPVPGE</sequence>
<dbReference type="InterPro" id="IPR017911">
    <property type="entry name" value="MacB-like_ATP-bd"/>
</dbReference>
<dbReference type="InterPro" id="IPR003593">
    <property type="entry name" value="AAA+_ATPase"/>
</dbReference>
<dbReference type="Pfam" id="PF00005">
    <property type="entry name" value="ABC_tran"/>
    <property type="match status" value="1"/>
</dbReference>
<dbReference type="PROSITE" id="PS00211">
    <property type="entry name" value="ABC_TRANSPORTER_1"/>
    <property type="match status" value="1"/>
</dbReference>
<evidence type="ECO:0000313" key="5">
    <source>
        <dbReference type="EMBL" id="OAR04490.1"/>
    </source>
</evidence>
<dbReference type="OrthoDB" id="9791546at2"/>
<dbReference type="InterPro" id="IPR017871">
    <property type="entry name" value="ABC_transporter-like_CS"/>
</dbReference>
<dbReference type="GO" id="GO:0022857">
    <property type="term" value="F:transmembrane transporter activity"/>
    <property type="evidence" value="ECO:0007669"/>
    <property type="project" value="TreeGrafter"/>
</dbReference>